<reference evidence="2 3" key="1">
    <citation type="journal article" date="2019" name="Int. J. Syst. Evol. Microbiol.">
        <title>The Global Catalogue of Microorganisms (GCM) 10K type strain sequencing project: providing services to taxonomists for standard genome sequencing and annotation.</title>
        <authorList>
            <consortium name="The Broad Institute Genomics Platform"/>
            <consortium name="The Broad Institute Genome Sequencing Center for Infectious Disease"/>
            <person name="Wu L."/>
            <person name="Ma J."/>
        </authorList>
    </citation>
    <scope>NUCLEOTIDE SEQUENCE [LARGE SCALE GENOMIC DNA]</scope>
    <source>
        <strain evidence="2 3">CGMCC 1.12553</strain>
    </source>
</reference>
<organism evidence="2 3">
    <name type="scientific">Halobium salinum</name>
    <dbReference type="NCBI Taxonomy" id="1364940"/>
    <lineage>
        <taxon>Archaea</taxon>
        <taxon>Methanobacteriati</taxon>
        <taxon>Methanobacteriota</taxon>
        <taxon>Stenosarchaea group</taxon>
        <taxon>Halobacteria</taxon>
        <taxon>Halobacteriales</taxon>
        <taxon>Haloferacaceae</taxon>
        <taxon>Halobium</taxon>
    </lineage>
</organism>
<accession>A0ABD5P943</accession>
<evidence type="ECO:0000313" key="2">
    <source>
        <dbReference type="EMBL" id="MFC4357203.1"/>
    </source>
</evidence>
<name>A0ABD5P943_9EURY</name>
<dbReference type="Proteomes" id="UP001595921">
    <property type="component" value="Unassembled WGS sequence"/>
</dbReference>
<sequence>MSAPRDPAPRTDDEQERPDPEEFPSASLEFAFNPRAGDFPAPVEFAPDELVVYESQAAATGGAWLSAERGTYAGLDEMR</sequence>
<feature type="region of interest" description="Disordered" evidence="1">
    <location>
        <begin position="1"/>
        <end position="25"/>
    </location>
</feature>
<comment type="caution">
    <text evidence="2">The sequence shown here is derived from an EMBL/GenBank/DDBJ whole genome shotgun (WGS) entry which is preliminary data.</text>
</comment>
<protein>
    <submittedName>
        <fullName evidence="2">Uncharacterized protein</fullName>
    </submittedName>
</protein>
<dbReference type="RefSeq" id="WP_267622494.1">
    <property type="nucleotide sequence ID" value="NZ_JAODIW010000006.1"/>
</dbReference>
<evidence type="ECO:0000256" key="1">
    <source>
        <dbReference type="SAM" id="MobiDB-lite"/>
    </source>
</evidence>
<feature type="compositionally biased region" description="Basic and acidic residues" evidence="1">
    <location>
        <begin position="7"/>
        <end position="20"/>
    </location>
</feature>
<evidence type="ECO:0000313" key="3">
    <source>
        <dbReference type="Proteomes" id="UP001595921"/>
    </source>
</evidence>
<dbReference type="EMBL" id="JBHSDS010000003">
    <property type="protein sequence ID" value="MFC4357203.1"/>
    <property type="molecule type" value="Genomic_DNA"/>
</dbReference>
<dbReference type="AlphaFoldDB" id="A0ABD5P943"/>
<proteinExistence type="predicted"/>
<gene>
    <name evidence="2" type="ORF">ACFO0N_04475</name>
</gene>
<keyword evidence="3" id="KW-1185">Reference proteome</keyword>